<dbReference type="PROSITE" id="PS50943">
    <property type="entry name" value="HTH_CROC1"/>
    <property type="match status" value="1"/>
</dbReference>
<dbReference type="InterPro" id="IPR011105">
    <property type="entry name" value="Cell_wall_hydrolase_SleB"/>
</dbReference>
<proteinExistence type="predicted"/>
<dbReference type="STRING" id="337097.BHF71_10505"/>
<protein>
    <submittedName>
        <fullName evidence="3">Uncharacterized protein</fullName>
    </submittedName>
</protein>
<feature type="domain" description="HTH cro/C1-type" evidence="1">
    <location>
        <begin position="157"/>
        <end position="173"/>
    </location>
</feature>
<dbReference type="OrthoDB" id="9785345at2"/>
<gene>
    <name evidence="3" type="ORF">BHF71_10505</name>
</gene>
<feature type="domain" description="LysM" evidence="2">
    <location>
        <begin position="149"/>
        <end position="192"/>
    </location>
</feature>
<dbReference type="InterPro" id="IPR012854">
    <property type="entry name" value="Cu_amine_oxidase-like_N"/>
</dbReference>
<organism evidence="3 4">
    <name type="scientific">Vulcanibacillus modesticaldus</name>
    <dbReference type="NCBI Taxonomy" id="337097"/>
    <lineage>
        <taxon>Bacteria</taxon>
        <taxon>Bacillati</taxon>
        <taxon>Bacillota</taxon>
        <taxon>Bacilli</taxon>
        <taxon>Bacillales</taxon>
        <taxon>Bacillaceae</taxon>
        <taxon>Vulcanibacillus</taxon>
    </lineage>
</organism>
<dbReference type="EMBL" id="MIJF01000042">
    <property type="protein sequence ID" value="OEF98968.1"/>
    <property type="molecule type" value="Genomic_DNA"/>
</dbReference>
<evidence type="ECO:0000313" key="4">
    <source>
        <dbReference type="Proteomes" id="UP000243739"/>
    </source>
</evidence>
<dbReference type="RefSeq" id="WP_069657168.1">
    <property type="nucleotide sequence ID" value="NZ_MIJF01000042.1"/>
</dbReference>
<dbReference type="InterPro" id="IPR036582">
    <property type="entry name" value="Mao_N_sf"/>
</dbReference>
<dbReference type="InterPro" id="IPR042047">
    <property type="entry name" value="SleB_dom1"/>
</dbReference>
<dbReference type="InterPro" id="IPR018392">
    <property type="entry name" value="LysM"/>
</dbReference>
<dbReference type="Pfam" id="PF07486">
    <property type="entry name" value="Hydrolase_2"/>
    <property type="match status" value="1"/>
</dbReference>
<dbReference type="SUPFAM" id="SSF54106">
    <property type="entry name" value="LysM domain"/>
    <property type="match status" value="1"/>
</dbReference>
<dbReference type="GO" id="GO:0016787">
    <property type="term" value="F:hydrolase activity"/>
    <property type="evidence" value="ECO:0007669"/>
    <property type="project" value="InterPro"/>
</dbReference>
<accession>A0A1D2YTF0</accession>
<dbReference type="Pfam" id="PF01476">
    <property type="entry name" value="LysM"/>
    <property type="match status" value="1"/>
</dbReference>
<evidence type="ECO:0000259" key="2">
    <source>
        <dbReference type="PROSITE" id="PS51782"/>
    </source>
</evidence>
<dbReference type="AlphaFoldDB" id="A0A1D2YTF0"/>
<dbReference type="InterPro" id="IPR036779">
    <property type="entry name" value="LysM_dom_sf"/>
</dbReference>
<name>A0A1D2YTF0_9BACI</name>
<dbReference type="PROSITE" id="PS51782">
    <property type="entry name" value="LYSM"/>
    <property type="match status" value="1"/>
</dbReference>
<dbReference type="CDD" id="cd00118">
    <property type="entry name" value="LysM"/>
    <property type="match status" value="1"/>
</dbReference>
<sequence length="329" mass="37438">MKKLSRYFGLVMILLVLAIYFGFNAQIINAGSAPIKIKVNGKDFNQNEDTVIIDGRTFIPVRKFTELLGSQVSWDSKTREVMVIKGNTMIKFLIDSKMVYYNSEKLYMDAKAQIIDGRTYAPVRFVAEAFRHKVGWDKETRTVLIDEVPGYVVKEGDTLQLISETFGVSIDDLKKWNQLSSDVISVDTKIFFEPISFNSVDKLRTKAVVEYSDDELEWLAKIIYAEARDEPYEGLVAVGAVVINRVKNPWFPNTIYDVIFQQSQFTPAKTGLIYNIKPDEASYRAAEEALLGVDPVDGALFFNNPKISTSSFFKNKKPLIKIGNHNFYR</sequence>
<dbReference type="SUPFAM" id="SSF55383">
    <property type="entry name" value="Copper amine oxidase, domain N"/>
    <property type="match status" value="1"/>
</dbReference>
<comment type="caution">
    <text evidence="3">The sequence shown here is derived from an EMBL/GenBank/DDBJ whole genome shotgun (WGS) entry which is preliminary data.</text>
</comment>
<reference evidence="3 4" key="1">
    <citation type="submission" date="2016-09" db="EMBL/GenBank/DDBJ databases">
        <title>Draft genome sequence for the type strain of Vulcanibacillus modesticaldus BR, a strictly anaerobic, moderately thermophilic, and nitrate-reducing bacterium from deep sea-hydrothermal vents of the Mid-Atlantic Ridge.</title>
        <authorList>
            <person name="Abin C.A."/>
            <person name="Hollibaugh J.T."/>
        </authorList>
    </citation>
    <scope>NUCLEOTIDE SEQUENCE [LARGE SCALE GENOMIC DNA]</scope>
    <source>
        <strain evidence="3 4">BR</strain>
    </source>
</reference>
<dbReference type="InterPro" id="IPR001387">
    <property type="entry name" value="Cro/C1-type_HTH"/>
</dbReference>
<dbReference type="Pfam" id="PF07833">
    <property type="entry name" value="Cu_amine_oxidN1"/>
    <property type="match status" value="1"/>
</dbReference>
<evidence type="ECO:0000259" key="1">
    <source>
        <dbReference type="PROSITE" id="PS50943"/>
    </source>
</evidence>
<dbReference type="Gene3D" id="3.10.350.10">
    <property type="entry name" value="LysM domain"/>
    <property type="match status" value="1"/>
</dbReference>
<dbReference type="SMART" id="SM00257">
    <property type="entry name" value="LysM"/>
    <property type="match status" value="1"/>
</dbReference>
<dbReference type="Gene3D" id="3.30.457.10">
    <property type="entry name" value="Copper amine oxidase-like, N-terminal domain"/>
    <property type="match status" value="1"/>
</dbReference>
<evidence type="ECO:0000313" key="3">
    <source>
        <dbReference type="EMBL" id="OEF98968.1"/>
    </source>
</evidence>
<dbReference type="Gene3D" id="6.20.240.60">
    <property type="match status" value="1"/>
</dbReference>
<dbReference type="Proteomes" id="UP000243739">
    <property type="component" value="Unassembled WGS sequence"/>
</dbReference>
<dbReference type="Gene3D" id="1.10.10.2520">
    <property type="entry name" value="Cell wall hydrolase SleB, domain 1"/>
    <property type="match status" value="1"/>
</dbReference>
<keyword evidence="4" id="KW-1185">Reference proteome</keyword>